<keyword evidence="4" id="KW-1185">Reference proteome</keyword>
<comment type="similarity">
    <text evidence="1">Belongs to the peptidase A1 family.</text>
</comment>
<protein>
    <submittedName>
        <fullName evidence="3">Eukaryotic aspartyl protease</fullName>
    </submittedName>
</protein>
<dbReference type="InterPro" id="IPR001461">
    <property type="entry name" value="Aspartic_peptidase_A1"/>
</dbReference>
<dbReference type="AlphaFoldDB" id="A0A0D6LS78"/>
<dbReference type="GO" id="GO:0005764">
    <property type="term" value="C:lysosome"/>
    <property type="evidence" value="ECO:0007669"/>
    <property type="project" value="TreeGrafter"/>
</dbReference>
<reference evidence="3 4" key="1">
    <citation type="submission" date="2013-05" db="EMBL/GenBank/DDBJ databases">
        <title>Draft genome of the parasitic nematode Anyclostoma ceylanicum.</title>
        <authorList>
            <person name="Mitreva M."/>
        </authorList>
    </citation>
    <scope>NUCLEOTIDE SEQUENCE [LARGE SCALE GENOMIC DNA]</scope>
</reference>
<dbReference type="Pfam" id="PF00026">
    <property type="entry name" value="Asp"/>
    <property type="match status" value="1"/>
</dbReference>
<keyword evidence="3" id="KW-0378">Hydrolase</keyword>
<sequence>MGRESSTKKENDAREYINGPVPPFAKCEHIYRAALQFCLSYCIPAEEAFLSHVMYGIESVRGFCGNDTVRLGVDSERLIVPGTRFGQANKLSVFFSEKPVDGVLGLAFYLLSATNNVPPFQRAAELGLVDPIFTVYLEKVQQLDGKAHGGLVTYGGFDSQHCSETITYENLTAATYWQFKMKSVTAGDFHAAFPWKAITSTSTSFINAPVIMAEKVAKAVGAVVTMIVKERWIDTGNKL</sequence>
<dbReference type="PANTHER" id="PTHR47966">
    <property type="entry name" value="BETA-SITE APP-CLEAVING ENZYME, ISOFORM A-RELATED"/>
    <property type="match status" value="1"/>
</dbReference>
<gene>
    <name evidence="3" type="ORF">ANCCEY_06840</name>
</gene>
<dbReference type="Gene3D" id="2.40.70.10">
    <property type="entry name" value="Acid Proteases"/>
    <property type="match status" value="2"/>
</dbReference>
<organism evidence="3 4">
    <name type="scientific">Ancylostoma ceylanicum</name>
    <dbReference type="NCBI Taxonomy" id="53326"/>
    <lineage>
        <taxon>Eukaryota</taxon>
        <taxon>Metazoa</taxon>
        <taxon>Ecdysozoa</taxon>
        <taxon>Nematoda</taxon>
        <taxon>Chromadorea</taxon>
        <taxon>Rhabditida</taxon>
        <taxon>Rhabditina</taxon>
        <taxon>Rhabditomorpha</taxon>
        <taxon>Strongyloidea</taxon>
        <taxon>Ancylostomatidae</taxon>
        <taxon>Ancylostomatinae</taxon>
        <taxon>Ancylostoma</taxon>
    </lineage>
</organism>
<dbReference type="InterPro" id="IPR034164">
    <property type="entry name" value="Pepsin-like_dom"/>
</dbReference>
<feature type="domain" description="Peptidase A1" evidence="2">
    <location>
        <begin position="1"/>
        <end position="239"/>
    </location>
</feature>
<dbReference type="InterPro" id="IPR033121">
    <property type="entry name" value="PEPTIDASE_A1"/>
</dbReference>
<evidence type="ECO:0000313" key="4">
    <source>
        <dbReference type="Proteomes" id="UP000054495"/>
    </source>
</evidence>
<dbReference type="EMBL" id="KE124958">
    <property type="protein sequence ID" value="EPB74053.1"/>
    <property type="molecule type" value="Genomic_DNA"/>
</dbReference>
<dbReference type="CDD" id="cd05471">
    <property type="entry name" value="pepsin_like"/>
    <property type="match status" value="1"/>
</dbReference>
<accession>A0A0D6LS78</accession>
<keyword evidence="3" id="KW-0645">Protease</keyword>
<evidence type="ECO:0000259" key="2">
    <source>
        <dbReference type="PROSITE" id="PS51767"/>
    </source>
</evidence>
<evidence type="ECO:0000256" key="1">
    <source>
        <dbReference type="ARBA" id="ARBA00007447"/>
    </source>
</evidence>
<dbReference type="GO" id="GO:0006508">
    <property type="term" value="P:proteolysis"/>
    <property type="evidence" value="ECO:0007669"/>
    <property type="project" value="UniProtKB-KW"/>
</dbReference>
<proteinExistence type="inferred from homology"/>
<name>A0A0D6LS78_9BILA</name>
<dbReference type="GO" id="GO:0004190">
    <property type="term" value="F:aspartic-type endopeptidase activity"/>
    <property type="evidence" value="ECO:0007669"/>
    <property type="project" value="InterPro"/>
</dbReference>
<dbReference type="InterPro" id="IPR021109">
    <property type="entry name" value="Peptidase_aspartic_dom_sf"/>
</dbReference>
<dbReference type="Proteomes" id="UP000054495">
    <property type="component" value="Unassembled WGS sequence"/>
</dbReference>
<dbReference type="SUPFAM" id="SSF50630">
    <property type="entry name" value="Acid proteases"/>
    <property type="match status" value="1"/>
</dbReference>
<evidence type="ECO:0000313" key="3">
    <source>
        <dbReference type="EMBL" id="EPB74053.1"/>
    </source>
</evidence>
<dbReference type="Gene3D" id="2.60.40.1960">
    <property type="match status" value="1"/>
</dbReference>
<dbReference type="PROSITE" id="PS51767">
    <property type="entry name" value="PEPTIDASE_A1"/>
    <property type="match status" value="1"/>
</dbReference>
<dbReference type="PANTHER" id="PTHR47966:SF45">
    <property type="entry name" value="PEPTIDASE A1 DOMAIN-CONTAINING PROTEIN"/>
    <property type="match status" value="1"/>
</dbReference>